<dbReference type="PANTHER" id="PTHR36688">
    <property type="entry name" value="ENDO/EXONUCLEASE/PHOSPHATASE DOMAIN-CONTAINING PROTEIN"/>
    <property type="match status" value="1"/>
</dbReference>
<proteinExistence type="predicted"/>
<keyword evidence="2" id="KW-0695">RNA-directed DNA polymerase</keyword>
<evidence type="ECO:0000313" key="3">
    <source>
        <dbReference type="Proteomes" id="UP000325440"/>
    </source>
</evidence>
<evidence type="ECO:0000259" key="1">
    <source>
        <dbReference type="PROSITE" id="PS50878"/>
    </source>
</evidence>
<protein>
    <submittedName>
        <fullName evidence="2">Reverse transcriptase domain</fullName>
    </submittedName>
</protein>
<dbReference type="Proteomes" id="UP000325440">
    <property type="component" value="Unassembled WGS sequence"/>
</dbReference>
<dbReference type="OrthoDB" id="6630711at2759"/>
<accession>A0A5E4MCG4</accession>
<name>A0A5E4MCG4_9HEMI</name>
<dbReference type="InterPro" id="IPR052560">
    <property type="entry name" value="RdDP_mobile_element"/>
</dbReference>
<feature type="domain" description="Reverse transcriptase" evidence="1">
    <location>
        <begin position="1"/>
        <end position="185"/>
    </location>
</feature>
<organism evidence="2 3">
    <name type="scientific">Cinara cedri</name>
    <dbReference type="NCBI Taxonomy" id="506608"/>
    <lineage>
        <taxon>Eukaryota</taxon>
        <taxon>Metazoa</taxon>
        <taxon>Ecdysozoa</taxon>
        <taxon>Arthropoda</taxon>
        <taxon>Hexapoda</taxon>
        <taxon>Insecta</taxon>
        <taxon>Pterygota</taxon>
        <taxon>Neoptera</taxon>
        <taxon>Paraneoptera</taxon>
        <taxon>Hemiptera</taxon>
        <taxon>Sternorrhyncha</taxon>
        <taxon>Aphidomorpha</taxon>
        <taxon>Aphidoidea</taxon>
        <taxon>Aphididae</taxon>
        <taxon>Lachninae</taxon>
        <taxon>Cinara</taxon>
    </lineage>
</organism>
<dbReference type="InterPro" id="IPR000477">
    <property type="entry name" value="RT_dom"/>
</dbReference>
<keyword evidence="3" id="KW-1185">Reference proteome</keyword>
<reference evidence="2 3" key="1">
    <citation type="submission" date="2019-08" db="EMBL/GenBank/DDBJ databases">
        <authorList>
            <person name="Alioto T."/>
            <person name="Alioto T."/>
            <person name="Gomez Garrido J."/>
        </authorList>
    </citation>
    <scope>NUCLEOTIDE SEQUENCE [LARGE SCALE GENOMIC DNA]</scope>
</reference>
<keyword evidence="2" id="KW-0808">Transferase</keyword>
<dbReference type="PROSITE" id="PS50878">
    <property type="entry name" value="RT_POL"/>
    <property type="match status" value="1"/>
</dbReference>
<dbReference type="AlphaFoldDB" id="A0A5E4MCG4"/>
<sequence>MEYVPKKWKRAQVFMVLNSGKPPEQVTSYRPISLLPSIPKSFEKLFLKRLKPLIEERQLIPEYQFGFRNKHSLIDQVHRITNLPHTWYALFESYLTERQFRVIHEEALTDWKNISAGIPQGSVLGLILYLLHTADIPTNNYSMTAMFADDTTIMITNEDQPTATDWLQRSINNVSNWTKRWKIKI</sequence>
<dbReference type="EMBL" id="CABPRJ010000487">
    <property type="protein sequence ID" value="VVC29112.1"/>
    <property type="molecule type" value="Genomic_DNA"/>
</dbReference>
<dbReference type="GO" id="GO:0003964">
    <property type="term" value="F:RNA-directed DNA polymerase activity"/>
    <property type="evidence" value="ECO:0007669"/>
    <property type="project" value="UniProtKB-KW"/>
</dbReference>
<dbReference type="PANTHER" id="PTHR36688:SF1">
    <property type="entry name" value="ENDONUCLEASE_EXONUCLEASE_PHOSPHATASE DOMAIN-CONTAINING PROTEIN"/>
    <property type="match status" value="1"/>
</dbReference>
<keyword evidence="2" id="KW-0548">Nucleotidyltransferase</keyword>
<evidence type="ECO:0000313" key="2">
    <source>
        <dbReference type="EMBL" id="VVC29112.1"/>
    </source>
</evidence>
<gene>
    <name evidence="2" type="ORF">CINCED_3A003621</name>
</gene>
<dbReference type="Pfam" id="PF00078">
    <property type="entry name" value="RVT_1"/>
    <property type="match status" value="1"/>
</dbReference>